<dbReference type="Pfam" id="PF01695">
    <property type="entry name" value="IstB_IS21"/>
    <property type="match status" value="1"/>
</dbReference>
<organism evidence="2">
    <name type="scientific">Pseudomonas tritici</name>
    <dbReference type="NCBI Taxonomy" id="2745518"/>
    <lineage>
        <taxon>Bacteria</taxon>
        <taxon>Pseudomonadati</taxon>
        <taxon>Pseudomonadota</taxon>
        <taxon>Gammaproteobacteria</taxon>
        <taxon>Pseudomonadales</taxon>
        <taxon>Pseudomonadaceae</taxon>
        <taxon>Pseudomonas</taxon>
    </lineage>
</organism>
<dbReference type="CDD" id="cd00009">
    <property type="entry name" value="AAA"/>
    <property type="match status" value="1"/>
</dbReference>
<dbReference type="InterPro" id="IPR002611">
    <property type="entry name" value="IstB_ATP-bd"/>
</dbReference>
<gene>
    <name evidence="3" type="ORF">HU722_0025425</name>
    <name evidence="2" type="ORF">HU722_11855</name>
</gene>
<dbReference type="RefSeq" id="WP_186753077.1">
    <property type="nucleotide sequence ID" value="NZ_CP077084.1"/>
</dbReference>
<protein>
    <submittedName>
        <fullName evidence="2">ATP-binding protein</fullName>
    </submittedName>
</protein>
<name>A0A8H9YQE8_9PSED</name>
<keyword evidence="2" id="KW-0067">ATP-binding</keyword>
<keyword evidence="2" id="KW-0547">Nucleotide-binding</keyword>
<reference evidence="2" key="1">
    <citation type="journal article" date="2020" name="Microorganisms">
        <title>Reliable Identification of Environmental Pseudomonas Isolates Using the rpoD Gene.</title>
        <authorList>
            <consortium name="The Broad Institute Genome Sequencing Platform"/>
            <person name="Girard L."/>
            <person name="Lood C."/>
            <person name="Rokni-Zadeh H."/>
            <person name="van Noort V."/>
            <person name="Lavigne R."/>
            <person name="De Mot R."/>
        </authorList>
    </citation>
    <scope>NUCLEOTIDE SEQUENCE [LARGE SCALE GENOMIC DNA]</scope>
    <source>
        <strain evidence="2">SWRI145</strain>
    </source>
</reference>
<dbReference type="SUPFAM" id="SSF52540">
    <property type="entry name" value="P-loop containing nucleoside triphosphate hydrolases"/>
    <property type="match status" value="1"/>
</dbReference>
<keyword evidence="4" id="KW-1185">Reference proteome</keyword>
<dbReference type="EMBL" id="CP077084">
    <property type="protein sequence ID" value="QXH83275.1"/>
    <property type="molecule type" value="Genomic_DNA"/>
</dbReference>
<dbReference type="EMBL" id="JABWQF010000006">
    <property type="protein sequence ID" value="MBC3292214.1"/>
    <property type="molecule type" value="Genomic_DNA"/>
</dbReference>
<dbReference type="InterPro" id="IPR003593">
    <property type="entry name" value="AAA+_ATPase"/>
</dbReference>
<evidence type="ECO:0000313" key="3">
    <source>
        <dbReference type="EMBL" id="QXH83275.1"/>
    </source>
</evidence>
<dbReference type="GO" id="GO:0006260">
    <property type="term" value="P:DNA replication"/>
    <property type="evidence" value="ECO:0007669"/>
    <property type="project" value="TreeGrafter"/>
</dbReference>
<dbReference type="InterPro" id="IPR027417">
    <property type="entry name" value="P-loop_NTPase"/>
</dbReference>
<evidence type="ECO:0000259" key="1">
    <source>
        <dbReference type="SMART" id="SM00382"/>
    </source>
</evidence>
<dbReference type="KEGG" id="ptrt:HU722_0025425"/>
<dbReference type="Gene3D" id="3.40.50.300">
    <property type="entry name" value="P-loop containing nucleotide triphosphate hydrolases"/>
    <property type="match status" value="1"/>
</dbReference>
<reference evidence="3" key="2">
    <citation type="submission" date="2021-06" db="EMBL/GenBank/DDBJ databases">
        <title>Updating the genus Pseudomonas: Description of 43 new species and partition of the Pseudomonas putida group.</title>
        <authorList>
            <person name="Girard L."/>
            <person name="Lood C."/>
            <person name="Vandamme P."/>
            <person name="Rokni-Zadeh H."/>
            <person name="van Noort V."/>
            <person name="Hofte M."/>
            <person name="Lavigne R."/>
            <person name="De Mot R."/>
        </authorList>
    </citation>
    <scope>NUCLEOTIDE SEQUENCE</scope>
    <source>
        <strain evidence="3">SWRI145</strain>
    </source>
</reference>
<sequence>MNQRSNFRRLPEMRSFAGECSVHGAVDRSEVEQFEGTTVVRPCKQCQFHGLRVAAVGSIEHTQALAHVAAERLNGALVGSGITPRFADCTFATYRATTQAMSEALEKCQGYANDFGQHYQAGRNLLLTGNVGTGKTHLACSIVRQVIGLNAIAVITTAAEIIRVFKRSIVRDSGYTEGDVIDELASFDLLVIDEVGAQAGTAYELAVLHEVIDRRYQLVRPSVLISNLPATSKQDVEGKSTPSLEQYIGARALDRLRENGALLAGFTWASARGRA</sequence>
<dbReference type="GO" id="GO:0005524">
    <property type="term" value="F:ATP binding"/>
    <property type="evidence" value="ECO:0007669"/>
    <property type="project" value="UniProtKB-KW"/>
</dbReference>
<evidence type="ECO:0000313" key="4">
    <source>
        <dbReference type="Proteomes" id="UP000615613"/>
    </source>
</evidence>
<evidence type="ECO:0000313" key="2">
    <source>
        <dbReference type="EMBL" id="MBC3292214.1"/>
    </source>
</evidence>
<accession>A0A8H9YQE8</accession>
<dbReference type="SMART" id="SM00382">
    <property type="entry name" value="AAA"/>
    <property type="match status" value="1"/>
</dbReference>
<proteinExistence type="predicted"/>
<dbReference type="AlphaFoldDB" id="A0A8H9YQE8"/>
<dbReference type="PANTHER" id="PTHR30050">
    <property type="entry name" value="CHROMOSOMAL REPLICATION INITIATOR PROTEIN DNAA"/>
    <property type="match status" value="1"/>
</dbReference>
<dbReference type="PANTHER" id="PTHR30050:SF4">
    <property type="entry name" value="ATP-BINDING PROTEIN RV3427C IN INSERTION SEQUENCE-RELATED"/>
    <property type="match status" value="1"/>
</dbReference>
<dbReference type="Proteomes" id="UP000615613">
    <property type="component" value="Chromosome"/>
</dbReference>
<feature type="domain" description="AAA+ ATPase" evidence="1">
    <location>
        <begin position="121"/>
        <end position="266"/>
    </location>
</feature>